<dbReference type="InterPro" id="IPR046704">
    <property type="entry name" value="DUF6777"/>
</dbReference>
<feature type="region of interest" description="Disordered" evidence="1">
    <location>
        <begin position="1"/>
        <end position="53"/>
    </location>
</feature>
<evidence type="ECO:0000313" key="4">
    <source>
        <dbReference type="Proteomes" id="UP001585080"/>
    </source>
</evidence>
<evidence type="ECO:0000256" key="1">
    <source>
        <dbReference type="SAM" id="MobiDB-lite"/>
    </source>
</evidence>
<name>A0ABV5EBU6_9ACTN</name>
<gene>
    <name evidence="3" type="ORF">VSS16_16645</name>
</gene>
<feature type="compositionally biased region" description="Low complexity" evidence="1">
    <location>
        <begin position="331"/>
        <end position="348"/>
    </location>
</feature>
<organism evidence="3 4">
    <name type="scientific">Streptomyces broussonetiae</name>
    <dbReference type="NCBI Taxonomy" id="2686304"/>
    <lineage>
        <taxon>Bacteria</taxon>
        <taxon>Bacillati</taxon>
        <taxon>Actinomycetota</taxon>
        <taxon>Actinomycetes</taxon>
        <taxon>Kitasatosporales</taxon>
        <taxon>Streptomycetaceae</taxon>
        <taxon>Streptomyces</taxon>
    </lineage>
</organism>
<feature type="region of interest" description="Disordered" evidence="1">
    <location>
        <begin position="287"/>
        <end position="396"/>
    </location>
</feature>
<reference evidence="3 4" key="1">
    <citation type="submission" date="2024-01" db="EMBL/GenBank/DDBJ databases">
        <title>Genome mining of biosynthetic gene clusters to explore secondary metabolites of Streptomyces sp.</title>
        <authorList>
            <person name="Baig A."/>
            <person name="Ajitkumar Shintre N."/>
            <person name="Kumar H."/>
            <person name="Anbarasu A."/>
            <person name="Ramaiah S."/>
        </authorList>
    </citation>
    <scope>NUCLEOTIDE SEQUENCE [LARGE SCALE GENOMIC DNA]</scope>
    <source>
        <strain evidence="3 4">A57</strain>
    </source>
</reference>
<dbReference type="EMBL" id="JAYMRP010000012">
    <property type="protein sequence ID" value="MFB8774335.1"/>
    <property type="molecule type" value="Genomic_DNA"/>
</dbReference>
<dbReference type="RefSeq" id="WP_376733069.1">
    <property type="nucleotide sequence ID" value="NZ_JAYMRP010000012.1"/>
</dbReference>
<feature type="compositionally biased region" description="Basic and acidic residues" evidence="1">
    <location>
        <begin position="296"/>
        <end position="311"/>
    </location>
</feature>
<feature type="compositionally biased region" description="Low complexity" evidence="1">
    <location>
        <begin position="105"/>
        <end position="134"/>
    </location>
</feature>
<protein>
    <submittedName>
        <fullName evidence="3">DUF6777 domain-containing protein</fullName>
    </submittedName>
</protein>
<sequence length="396" mass="40352">MSVEPPSSGRPTGPPSGPLSGPSQPPSGPPSEPPSDGGPGAPEPEPGPHRPWWRSVPRVAAITAAVVAAVIIAVVLTRPGGGDGSGTATDGEGEVFLQSAGKSGPDPFTDSSATDSSAPPVTPSPTTESAPANTVQGVNGGDPGLYGGTQDSSSCDVEKQIKFLQDDPPRNRAFASVAGIKADDVPGYLRSLTPVQLRMDTRVTNHGFRDGEATSYQAVLQAGTAVLINDRGQPRVRCACGNPLTDPVAQKTTPKTTGDSWPSYRSSNVVVVEPASQPIEVFTLYDPDTGKWFGRHRGDTGGKDHATKPPKDSPTPSTSPTTPTAPPATPPATTTEPEAPDTSEAPSEPGTPPEEQAPEEQSPQEQSPDSGAATTSGSSPEAPASPEPPPASEPGV</sequence>
<proteinExistence type="predicted"/>
<feature type="compositionally biased region" description="Pro residues" evidence="1">
    <location>
        <begin position="12"/>
        <end position="33"/>
    </location>
</feature>
<feature type="compositionally biased region" description="Low complexity" evidence="1">
    <location>
        <begin position="1"/>
        <end position="11"/>
    </location>
</feature>
<feature type="region of interest" description="Disordered" evidence="1">
    <location>
        <begin position="77"/>
        <end position="153"/>
    </location>
</feature>
<comment type="caution">
    <text evidence="3">The sequence shown here is derived from an EMBL/GenBank/DDBJ whole genome shotgun (WGS) entry which is preliminary data.</text>
</comment>
<feature type="compositionally biased region" description="Low complexity" evidence="1">
    <location>
        <begin position="359"/>
        <end position="382"/>
    </location>
</feature>
<keyword evidence="4" id="KW-1185">Reference proteome</keyword>
<evidence type="ECO:0000259" key="2">
    <source>
        <dbReference type="Pfam" id="PF20568"/>
    </source>
</evidence>
<evidence type="ECO:0000313" key="3">
    <source>
        <dbReference type="EMBL" id="MFB8774335.1"/>
    </source>
</evidence>
<feature type="compositionally biased region" description="Pro residues" evidence="1">
    <location>
        <begin position="383"/>
        <end position="396"/>
    </location>
</feature>
<feature type="domain" description="DUF6777" evidence="2">
    <location>
        <begin position="137"/>
        <end position="298"/>
    </location>
</feature>
<accession>A0ABV5EBU6</accession>
<dbReference type="Proteomes" id="UP001585080">
    <property type="component" value="Unassembled WGS sequence"/>
</dbReference>
<dbReference type="Pfam" id="PF20568">
    <property type="entry name" value="DUF6777"/>
    <property type="match status" value="1"/>
</dbReference>
<feature type="compositionally biased region" description="Gly residues" evidence="1">
    <location>
        <begin position="138"/>
        <end position="147"/>
    </location>
</feature>